<dbReference type="InterPro" id="IPR005119">
    <property type="entry name" value="LysR_subst-bd"/>
</dbReference>
<evidence type="ECO:0000256" key="3">
    <source>
        <dbReference type="ARBA" id="ARBA00023125"/>
    </source>
</evidence>
<dbReference type="InterPro" id="IPR036388">
    <property type="entry name" value="WH-like_DNA-bd_sf"/>
</dbReference>
<dbReference type="GO" id="GO:0032993">
    <property type="term" value="C:protein-DNA complex"/>
    <property type="evidence" value="ECO:0007669"/>
    <property type="project" value="TreeGrafter"/>
</dbReference>
<dbReference type="PROSITE" id="PS50931">
    <property type="entry name" value="HTH_LYSR"/>
    <property type="match status" value="1"/>
</dbReference>
<evidence type="ECO:0000259" key="5">
    <source>
        <dbReference type="PROSITE" id="PS50931"/>
    </source>
</evidence>
<dbReference type="Gene3D" id="1.10.10.10">
    <property type="entry name" value="Winged helix-like DNA-binding domain superfamily/Winged helix DNA-binding domain"/>
    <property type="match status" value="1"/>
</dbReference>
<name>A0A3L7K5M9_9BACI</name>
<feature type="domain" description="HTH lysR-type" evidence="5">
    <location>
        <begin position="1"/>
        <end position="58"/>
    </location>
</feature>
<dbReference type="PANTHER" id="PTHR30346">
    <property type="entry name" value="TRANSCRIPTIONAL DUAL REGULATOR HCAR-RELATED"/>
    <property type="match status" value="1"/>
</dbReference>
<dbReference type="GO" id="GO:0003677">
    <property type="term" value="F:DNA binding"/>
    <property type="evidence" value="ECO:0007669"/>
    <property type="project" value="UniProtKB-KW"/>
</dbReference>
<accession>A0A3L7K5M9</accession>
<dbReference type="GO" id="GO:0003700">
    <property type="term" value="F:DNA-binding transcription factor activity"/>
    <property type="evidence" value="ECO:0007669"/>
    <property type="project" value="InterPro"/>
</dbReference>
<evidence type="ECO:0000313" key="7">
    <source>
        <dbReference type="Proteomes" id="UP000276770"/>
    </source>
</evidence>
<dbReference type="FunFam" id="1.10.10.10:FF:000001">
    <property type="entry name" value="LysR family transcriptional regulator"/>
    <property type="match status" value="1"/>
</dbReference>
<dbReference type="PANTHER" id="PTHR30346:SF28">
    <property type="entry name" value="HTH-TYPE TRANSCRIPTIONAL REGULATOR CYNR"/>
    <property type="match status" value="1"/>
</dbReference>
<dbReference type="AlphaFoldDB" id="A0A3L7K5M9"/>
<dbReference type="EMBL" id="RCVZ01000002">
    <property type="protein sequence ID" value="RLQ97381.1"/>
    <property type="molecule type" value="Genomic_DNA"/>
</dbReference>
<evidence type="ECO:0000313" key="6">
    <source>
        <dbReference type="EMBL" id="RLQ97381.1"/>
    </source>
</evidence>
<dbReference type="Pfam" id="PF00126">
    <property type="entry name" value="HTH_1"/>
    <property type="match status" value="1"/>
</dbReference>
<dbReference type="SUPFAM" id="SSF53850">
    <property type="entry name" value="Periplasmic binding protein-like II"/>
    <property type="match status" value="1"/>
</dbReference>
<organism evidence="6 7">
    <name type="scientific">Falsibacillus albus</name>
    <dbReference type="NCBI Taxonomy" id="2478915"/>
    <lineage>
        <taxon>Bacteria</taxon>
        <taxon>Bacillati</taxon>
        <taxon>Bacillota</taxon>
        <taxon>Bacilli</taxon>
        <taxon>Bacillales</taxon>
        <taxon>Bacillaceae</taxon>
        <taxon>Falsibacillus</taxon>
    </lineage>
</organism>
<dbReference type="OrthoDB" id="9803735at2"/>
<dbReference type="InterPro" id="IPR036390">
    <property type="entry name" value="WH_DNA-bd_sf"/>
</dbReference>
<dbReference type="CDD" id="cd05466">
    <property type="entry name" value="PBP2_LTTR_substrate"/>
    <property type="match status" value="1"/>
</dbReference>
<sequence length="294" mass="33557">MNIKQLRYFSTFAEEGQITKAAKKLFMAQPPLSQQLKLLEEELGVELIHRNGRKLELTEAGIVLYQKAKKILEDVDETIMEVRETGEGIRGVLAIGSVKTCFHHIPYRIRNFQEKFPQLSFKLIEGDTFRLQHYLKEKEIEVAVVRLPMKMKEYSHIPLPTDHFVAILPEDWMSDPDMPCMTLEELAKLPMMLLHRAGEGERGLYELVLDAFKEKNLKPHVVCECPDAAMLLSLVRAGVGITLLPKSTLHAFPPQGVKVVEISGEVIKSESAVIWLKDRYLSKNAVRFIETFSD</sequence>
<comment type="caution">
    <text evidence="6">The sequence shown here is derived from an EMBL/GenBank/DDBJ whole genome shotgun (WGS) entry which is preliminary data.</text>
</comment>
<comment type="similarity">
    <text evidence="1">Belongs to the LysR transcriptional regulatory family.</text>
</comment>
<dbReference type="InterPro" id="IPR000847">
    <property type="entry name" value="LysR_HTH_N"/>
</dbReference>
<gene>
    <name evidence="6" type="ORF">D9X91_04310</name>
</gene>
<reference evidence="6 7" key="1">
    <citation type="submission" date="2018-10" db="EMBL/GenBank/DDBJ databases">
        <title>Falsibacillus sp. genome draft.</title>
        <authorList>
            <person name="Shi S."/>
        </authorList>
    </citation>
    <scope>NUCLEOTIDE SEQUENCE [LARGE SCALE GENOMIC DNA]</scope>
    <source>
        <strain evidence="6 7">GY 10110</strain>
    </source>
</reference>
<dbReference type="RefSeq" id="WP_121679331.1">
    <property type="nucleotide sequence ID" value="NZ_RCVZ01000002.1"/>
</dbReference>
<keyword evidence="3" id="KW-0238">DNA-binding</keyword>
<dbReference type="Proteomes" id="UP000276770">
    <property type="component" value="Unassembled WGS sequence"/>
</dbReference>
<dbReference type="PRINTS" id="PR00039">
    <property type="entry name" value="HTHLYSR"/>
</dbReference>
<dbReference type="SUPFAM" id="SSF46785">
    <property type="entry name" value="Winged helix' DNA-binding domain"/>
    <property type="match status" value="1"/>
</dbReference>
<keyword evidence="2" id="KW-0805">Transcription regulation</keyword>
<evidence type="ECO:0000256" key="1">
    <source>
        <dbReference type="ARBA" id="ARBA00009437"/>
    </source>
</evidence>
<proteinExistence type="inferred from homology"/>
<dbReference type="Gene3D" id="3.40.190.290">
    <property type="match status" value="1"/>
</dbReference>
<dbReference type="Pfam" id="PF03466">
    <property type="entry name" value="LysR_substrate"/>
    <property type="match status" value="1"/>
</dbReference>
<keyword evidence="7" id="KW-1185">Reference proteome</keyword>
<evidence type="ECO:0000256" key="4">
    <source>
        <dbReference type="ARBA" id="ARBA00023163"/>
    </source>
</evidence>
<evidence type="ECO:0000256" key="2">
    <source>
        <dbReference type="ARBA" id="ARBA00023015"/>
    </source>
</evidence>
<keyword evidence="4" id="KW-0804">Transcription</keyword>
<protein>
    <submittedName>
        <fullName evidence="6">LysR family transcriptional regulator</fullName>
    </submittedName>
</protein>